<dbReference type="EMBL" id="JARJCW010000001">
    <property type="protein sequence ID" value="KAJ7229890.1"/>
    <property type="molecule type" value="Genomic_DNA"/>
</dbReference>
<keyword evidence="4" id="KW-0472">Membrane</keyword>
<evidence type="ECO:0000313" key="6">
    <source>
        <dbReference type="EMBL" id="KAJ7229890.1"/>
    </source>
</evidence>
<proteinExistence type="predicted"/>
<keyword evidence="4" id="KW-1133">Transmembrane helix</keyword>
<organism evidence="6 7">
    <name type="scientific">Mycena pura</name>
    <dbReference type="NCBI Taxonomy" id="153505"/>
    <lineage>
        <taxon>Eukaryota</taxon>
        <taxon>Fungi</taxon>
        <taxon>Dikarya</taxon>
        <taxon>Basidiomycota</taxon>
        <taxon>Agaricomycotina</taxon>
        <taxon>Agaricomycetes</taxon>
        <taxon>Agaricomycetidae</taxon>
        <taxon>Agaricales</taxon>
        <taxon>Marasmiineae</taxon>
        <taxon>Mycenaceae</taxon>
        <taxon>Mycena</taxon>
    </lineage>
</organism>
<dbReference type="GO" id="GO:0005524">
    <property type="term" value="F:ATP binding"/>
    <property type="evidence" value="ECO:0007669"/>
    <property type="project" value="InterPro"/>
</dbReference>
<name>A0AAD6YUJ2_9AGAR</name>
<keyword evidence="1" id="KW-0723">Serine/threonine-protein kinase</keyword>
<evidence type="ECO:0000256" key="2">
    <source>
        <dbReference type="ARBA" id="ARBA00022679"/>
    </source>
</evidence>
<gene>
    <name evidence="6" type="ORF">GGX14DRAFT_383846</name>
</gene>
<sequence length="187" mass="21208">MAEANFLYWATALLELCFAFIRHFIAQAGKQPPFSILKIRFVRAGIAAAKDSTTSNTSSLRRTYLLGEFINNPESEFVKFVHNGDTVPLLADDDPLYALAEFLCFTQHVQYTKSGGLIFISDYQVQHYTGTEHLLTDPQIMSAPEVKTKEGKNIFGEDNVGSAFMRFPTEHICNKYCKWFEPEPLHT</sequence>
<dbReference type="InterPro" id="IPR004166">
    <property type="entry name" value="a-kinase_dom"/>
</dbReference>
<dbReference type="PROSITE" id="PS51158">
    <property type="entry name" value="ALPHA_KINASE"/>
    <property type="match status" value="1"/>
</dbReference>
<dbReference type="AlphaFoldDB" id="A0AAD6YUJ2"/>
<dbReference type="Gene3D" id="3.20.200.10">
    <property type="entry name" value="MHCK/EF2 kinase"/>
    <property type="match status" value="1"/>
</dbReference>
<feature type="transmembrane region" description="Helical" evidence="4">
    <location>
        <begin position="6"/>
        <end position="25"/>
    </location>
</feature>
<dbReference type="SUPFAM" id="SSF56112">
    <property type="entry name" value="Protein kinase-like (PK-like)"/>
    <property type="match status" value="1"/>
</dbReference>
<keyword evidence="2" id="KW-0808">Transferase</keyword>
<dbReference type="GO" id="GO:0004674">
    <property type="term" value="F:protein serine/threonine kinase activity"/>
    <property type="evidence" value="ECO:0007669"/>
    <property type="project" value="UniProtKB-KW"/>
</dbReference>
<accession>A0AAD6YUJ2</accession>
<feature type="domain" description="Alpha-type protein kinase" evidence="5">
    <location>
        <begin position="1"/>
        <end position="185"/>
    </location>
</feature>
<dbReference type="InterPro" id="IPR011009">
    <property type="entry name" value="Kinase-like_dom_sf"/>
</dbReference>
<dbReference type="Proteomes" id="UP001219525">
    <property type="component" value="Unassembled WGS sequence"/>
</dbReference>
<evidence type="ECO:0000256" key="4">
    <source>
        <dbReference type="SAM" id="Phobius"/>
    </source>
</evidence>
<comment type="caution">
    <text evidence="6">The sequence shown here is derived from an EMBL/GenBank/DDBJ whole genome shotgun (WGS) entry which is preliminary data.</text>
</comment>
<keyword evidence="3" id="KW-0418">Kinase</keyword>
<protein>
    <recommendedName>
        <fullName evidence="5">Alpha-type protein kinase domain-containing protein</fullName>
    </recommendedName>
</protein>
<evidence type="ECO:0000259" key="5">
    <source>
        <dbReference type="PROSITE" id="PS51158"/>
    </source>
</evidence>
<evidence type="ECO:0000256" key="1">
    <source>
        <dbReference type="ARBA" id="ARBA00022527"/>
    </source>
</evidence>
<evidence type="ECO:0000313" key="7">
    <source>
        <dbReference type="Proteomes" id="UP001219525"/>
    </source>
</evidence>
<reference evidence="6" key="1">
    <citation type="submission" date="2023-03" db="EMBL/GenBank/DDBJ databases">
        <title>Massive genome expansion in bonnet fungi (Mycena s.s.) driven by repeated elements and novel gene families across ecological guilds.</title>
        <authorList>
            <consortium name="Lawrence Berkeley National Laboratory"/>
            <person name="Harder C.B."/>
            <person name="Miyauchi S."/>
            <person name="Viragh M."/>
            <person name="Kuo A."/>
            <person name="Thoen E."/>
            <person name="Andreopoulos B."/>
            <person name="Lu D."/>
            <person name="Skrede I."/>
            <person name="Drula E."/>
            <person name="Henrissat B."/>
            <person name="Morin E."/>
            <person name="Kohler A."/>
            <person name="Barry K."/>
            <person name="LaButti K."/>
            <person name="Morin E."/>
            <person name="Salamov A."/>
            <person name="Lipzen A."/>
            <person name="Mereny Z."/>
            <person name="Hegedus B."/>
            <person name="Baldrian P."/>
            <person name="Stursova M."/>
            <person name="Weitz H."/>
            <person name="Taylor A."/>
            <person name="Grigoriev I.V."/>
            <person name="Nagy L.G."/>
            <person name="Martin F."/>
            <person name="Kauserud H."/>
        </authorList>
    </citation>
    <scope>NUCLEOTIDE SEQUENCE</scope>
    <source>
        <strain evidence="6">9144</strain>
    </source>
</reference>
<keyword evidence="4" id="KW-0812">Transmembrane</keyword>
<keyword evidence="7" id="KW-1185">Reference proteome</keyword>
<evidence type="ECO:0000256" key="3">
    <source>
        <dbReference type="ARBA" id="ARBA00022777"/>
    </source>
</evidence>
<dbReference type="Pfam" id="PF02816">
    <property type="entry name" value="Alpha_kinase"/>
    <property type="match status" value="1"/>
</dbReference>